<dbReference type="Proteomes" id="UP000547674">
    <property type="component" value="Unassembled WGS sequence"/>
</dbReference>
<reference evidence="8 9" key="1">
    <citation type="submission" date="2020-03" db="EMBL/GenBank/DDBJ databases">
        <title>Metabolic flexibility allows generalist bacteria to become dominant in a frequently disturbed ecosystem.</title>
        <authorList>
            <person name="Chen Y.-J."/>
            <person name="Leung P.M."/>
            <person name="Bay S.K."/>
            <person name="Hugenholtz P."/>
            <person name="Kessler A.J."/>
            <person name="Shelley G."/>
            <person name="Waite D.W."/>
            <person name="Cook P.L."/>
            <person name="Greening C."/>
        </authorList>
    </citation>
    <scope>NUCLEOTIDE SEQUENCE [LARGE SCALE GENOMIC DNA]</scope>
    <source>
        <strain evidence="8">SS_bin_28</strain>
    </source>
</reference>
<sequence length="79" mass="9149">MPHHKSAAKRLKTNERDRQRNIAVKSLLRKRIKEYRSSESPDASQVSHIYSILDRACQKGVIPKSRANRLKSRLSRHAS</sequence>
<proteinExistence type="inferred from homology"/>
<evidence type="ECO:0000256" key="1">
    <source>
        <dbReference type="ARBA" id="ARBA00022730"/>
    </source>
</evidence>
<keyword evidence="4 6" id="KW-0687">Ribonucleoprotein</keyword>
<dbReference type="HAMAP" id="MF_00500">
    <property type="entry name" value="Ribosomal_bS20"/>
    <property type="match status" value="1"/>
</dbReference>
<evidence type="ECO:0000256" key="6">
    <source>
        <dbReference type="HAMAP-Rule" id="MF_00500"/>
    </source>
</evidence>
<dbReference type="InterPro" id="IPR002583">
    <property type="entry name" value="Ribosomal_bS20"/>
</dbReference>
<evidence type="ECO:0000256" key="7">
    <source>
        <dbReference type="SAM" id="MobiDB-lite"/>
    </source>
</evidence>
<dbReference type="Pfam" id="PF01649">
    <property type="entry name" value="Ribosomal_S20p"/>
    <property type="match status" value="1"/>
</dbReference>
<comment type="function">
    <text evidence="6">Binds directly to 16S ribosomal RNA.</text>
</comment>
<evidence type="ECO:0000313" key="8">
    <source>
        <dbReference type="EMBL" id="NNF06226.1"/>
    </source>
</evidence>
<name>A0A7Y2E6R7_UNCEI</name>
<dbReference type="GO" id="GO:1990904">
    <property type="term" value="C:ribonucleoprotein complex"/>
    <property type="evidence" value="ECO:0007669"/>
    <property type="project" value="UniProtKB-KW"/>
</dbReference>
<gene>
    <name evidence="6 8" type="primary">rpsT</name>
    <name evidence="8" type="ORF">HKN21_05660</name>
</gene>
<comment type="similarity">
    <text evidence="6">Belongs to the bacterial ribosomal protein bS20 family.</text>
</comment>
<feature type="region of interest" description="Disordered" evidence="7">
    <location>
        <begin position="1"/>
        <end position="22"/>
    </location>
</feature>
<comment type="caution">
    <text evidence="8">The sequence shown here is derived from an EMBL/GenBank/DDBJ whole genome shotgun (WGS) entry which is preliminary data.</text>
</comment>
<organism evidence="8 9">
    <name type="scientific">Eiseniibacteriota bacterium</name>
    <dbReference type="NCBI Taxonomy" id="2212470"/>
    <lineage>
        <taxon>Bacteria</taxon>
        <taxon>Candidatus Eiseniibacteriota</taxon>
    </lineage>
</organism>
<evidence type="ECO:0000256" key="5">
    <source>
        <dbReference type="ARBA" id="ARBA00035136"/>
    </source>
</evidence>
<feature type="compositionally biased region" description="Basic residues" evidence="7">
    <location>
        <begin position="1"/>
        <end position="11"/>
    </location>
</feature>
<evidence type="ECO:0000256" key="3">
    <source>
        <dbReference type="ARBA" id="ARBA00022980"/>
    </source>
</evidence>
<dbReference type="GO" id="GO:0005840">
    <property type="term" value="C:ribosome"/>
    <property type="evidence" value="ECO:0007669"/>
    <property type="project" value="UniProtKB-KW"/>
</dbReference>
<evidence type="ECO:0000256" key="4">
    <source>
        <dbReference type="ARBA" id="ARBA00023274"/>
    </source>
</evidence>
<accession>A0A7Y2E6R7</accession>
<evidence type="ECO:0000313" key="9">
    <source>
        <dbReference type="Proteomes" id="UP000547674"/>
    </source>
</evidence>
<dbReference type="GO" id="GO:0003735">
    <property type="term" value="F:structural constituent of ribosome"/>
    <property type="evidence" value="ECO:0007669"/>
    <property type="project" value="InterPro"/>
</dbReference>
<protein>
    <recommendedName>
        <fullName evidence="5 6">Small ribosomal subunit protein bS20</fullName>
    </recommendedName>
</protein>
<dbReference type="NCBIfam" id="TIGR00029">
    <property type="entry name" value="S20"/>
    <property type="match status" value="1"/>
</dbReference>
<evidence type="ECO:0000256" key="2">
    <source>
        <dbReference type="ARBA" id="ARBA00022884"/>
    </source>
</evidence>
<dbReference type="InterPro" id="IPR036510">
    <property type="entry name" value="Ribosomal_bS20_sf"/>
</dbReference>
<dbReference type="GO" id="GO:0019843">
    <property type="term" value="F:rRNA binding"/>
    <property type="evidence" value="ECO:0007669"/>
    <property type="project" value="UniProtKB-UniRule"/>
</dbReference>
<dbReference type="GO" id="GO:0006412">
    <property type="term" value="P:translation"/>
    <property type="evidence" value="ECO:0007669"/>
    <property type="project" value="UniProtKB-UniRule"/>
</dbReference>
<keyword evidence="3 6" id="KW-0689">Ribosomal protein</keyword>
<dbReference type="AlphaFoldDB" id="A0A7Y2E6R7"/>
<dbReference type="EMBL" id="JABDJR010000214">
    <property type="protein sequence ID" value="NNF06226.1"/>
    <property type="molecule type" value="Genomic_DNA"/>
</dbReference>
<dbReference type="Gene3D" id="1.20.58.110">
    <property type="entry name" value="Ribosomal protein S20"/>
    <property type="match status" value="1"/>
</dbReference>
<keyword evidence="2 6" id="KW-0694">RNA-binding</keyword>
<dbReference type="SUPFAM" id="SSF46992">
    <property type="entry name" value="Ribosomal protein S20"/>
    <property type="match status" value="1"/>
</dbReference>
<keyword evidence="1 6" id="KW-0699">rRNA-binding</keyword>